<accession>A0A8S0SN41</accession>
<dbReference type="AlphaFoldDB" id="A0A8S0SN41"/>
<comment type="caution">
    <text evidence="2">The sequence shown here is derived from an EMBL/GenBank/DDBJ whole genome shotgun (WGS) entry which is preliminary data.</text>
</comment>
<keyword evidence="3" id="KW-1185">Reference proteome</keyword>
<proteinExistence type="predicted"/>
<evidence type="ECO:0000313" key="3">
    <source>
        <dbReference type="Proteomes" id="UP000594638"/>
    </source>
</evidence>
<dbReference type="PANTHER" id="PTHR33640:SF30">
    <property type="entry name" value="DUF4408 DOMAIN-CONTAINING PROTEIN"/>
    <property type="match status" value="1"/>
</dbReference>
<keyword evidence="1" id="KW-1133">Transmembrane helix</keyword>
<dbReference type="Gramene" id="OE9A044673T1">
    <property type="protein sequence ID" value="OE9A044673C1"/>
    <property type="gene ID" value="OE9A044673"/>
</dbReference>
<dbReference type="PANTHER" id="PTHR33640">
    <property type="entry name" value="TRANSMEMBRANE PROTEIN"/>
    <property type="match status" value="1"/>
</dbReference>
<organism evidence="2 3">
    <name type="scientific">Olea europaea subsp. europaea</name>
    <dbReference type="NCBI Taxonomy" id="158383"/>
    <lineage>
        <taxon>Eukaryota</taxon>
        <taxon>Viridiplantae</taxon>
        <taxon>Streptophyta</taxon>
        <taxon>Embryophyta</taxon>
        <taxon>Tracheophyta</taxon>
        <taxon>Spermatophyta</taxon>
        <taxon>Magnoliopsida</taxon>
        <taxon>eudicotyledons</taxon>
        <taxon>Gunneridae</taxon>
        <taxon>Pentapetalae</taxon>
        <taxon>asterids</taxon>
        <taxon>lamiids</taxon>
        <taxon>Lamiales</taxon>
        <taxon>Oleaceae</taxon>
        <taxon>Oleeae</taxon>
        <taxon>Olea</taxon>
    </lineage>
</organism>
<gene>
    <name evidence="2" type="ORF">OLEA9_A044673</name>
</gene>
<keyword evidence="1" id="KW-0812">Transmembrane</keyword>
<feature type="transmembrane region" description="Helical" evidence="1">
    <location>
        <begin position="30"/>
        <end position="48"/>
    </location>
</feature>
<protein>
    <submittedName>
        <fullName evidence="2">Uncharacterized protein</fullName>
    </submittedName>
</protein>
<dbReference type="Proteomes" id="UP000594638">
    <property type="component" value="Unassembled WGS sequence"/>
</dbReference>
<feature type="transmembrane region" description="Helical" evidence="1">
    <location>
        <begin position="68"/>
        <end position="88"/>
    </location>
</feature>
<evidence type="ECO:0000256" key="1">
    <source>
        <dbReference type="SAM" id="Phobius"/>
    </source>
</evidence>
<dbReference type="EMBL" id="CACTIH010005473">
    <property type="protein sequence ID" value="CAA2994364.1"/>
    <property type="molecule type" value="Genomic_DNA"/>
</dbReference>
<name>A0A8S0SN41_OLEEU</name>
<sequence>MDSKVGFDNVKFEKAKAMERFNRFRKITKIWQIFEVFLVFALVSWSSTRVSSVLKIYGHFVLEISSHLLNHHVVFLIGNVIIILLFILCRETDAGNVTGTGDFSDDYVKHRKTGKRNSSVSERESTAPLVMAEAATVEIAGGDEEKKIIVSPESMENDNVTMAIENASRQIKKFQRTQTEKLKREIAVKPRRELRRSETENFRAIVTSGQRQTTGSTTLDGAEINTLSNEEFQRTVEEFIQKNWSKKLQY</sequence>
<evidence type="ECO:0000313" key="2">
    <source>
        <dbReference type="EMBL" id="CAA2994364.1"/>
    </source>
</evidence>
<keyword evidence="1" id="KW-0472">Membrane</keyword>
<dbReference type="OrthoDB" id="1082160at2759"/>
<reference evidence="2 3" key="1">
    <citation type="submission" date="2019-12" db="EMBL/GenBank/DDBJ databases">
        <authorList>
            <person name="Alioto T."/>
            <person name="Alioto T."/>
            <person name="Gomez Garrido J."/>
        </authorList>
    </citation>
    <scope>NUCLEOTIDE SEQUENCE [LARGE SCALE GENOMIC DNA]</scope>
</reference>